<dbReference type="AlphaFoldDB" id="A0A0M9UBJ3"/>
<dbReference type="SUPFAM" id="SSF55073">
    <property type="entry name" value="Nucleotide cyclase"/>
    <property type="match status" value="1"/>
</dbReference>
<dbReference type="Pfam" id="PF00990">
    <property type="entry name" value="GGDEF"/>
    <property type="match status" value="1"/>
</dbReference>
<proteinExistence type="predicted"/>
<dbReference type="PANTHER" id="PTHR45138">
    <property type="entry name" value="REGULATORY COMPONENTS OF SENSORY TRANSDUCTION SYSTEM"/>
    <property type="match status" value="1"/>
</dbReference>
<reference evidence="3 5" key="2">
    <citation type="submission" date="2015-07" db="EMBL/GenBank/DDBJ databases">
        <title>Whole genome sequence of Ardenticatena maritima DSM 23922.</title>
        <authorList>
            <person name="Hemp J."/>
            <person name="Ward L.M."/>
            <person name="Pace L.A."/>
            <person name="Fischer W.W."/>
        </authorList>
    </citation>
    <scope>NUCLEOTIDE SEQUENCE [LARGE SCALE GENOMIC DNA]</scope>
    <source>
        <strain evidence="3 5">110S</strain>
    </source>
</reference>
<evidence type="ECO:0000313" key="2">
    <source>
        <dbReference type="EMBL" id="GAP61830.1"/>
    </source>
</evidence>
<dbReference type="Proteomes" id="UP000050502">
    <property type="component" value="Unassembled WGS sequence"/>
</dbReference>
<dbReference type="SMART" id="SM00267">
    <property type="entry name" value="GGDEF"/>
    <property type="match status" value="1"/>
</dbReference>
<protein>
    <recommendedName>
        <fullName evidence="1">GGDEF domain-containing protein</fullName>
    </recommendedName>
</protein>
<dbReference type="InParanoid" id="A0A0M9UBJ3"/>
<dbReference type="InterPro" id="IPR043128">
    <property type="entry name" value="Rev_trsase/Diguanyl_cyclase"/>
</dbReference>
<dbReference type="Proteomes" id="UP000037784">
    <property type="component" value="Unassembled WGS sequence"/>
</dbReference>
<reference evidence="4" key="3">
    <citation type="submission" date="2015-08" db="EMBL/GenBank/DDBJ databases">
        <title>Draft Genome Sequence of a Heterotrophic Facultative Anaerobic Bacterium Ardenticatena maritima Strain 110S.</title>
        <authorList>
            <person name="Kawaichi S."/>
            <person name="Yoshida T."/>
            <person name="Sako Y."/>
            <person name="Nakamura R."/>
        </authorList>
    </citation>
    <scope>NUCLEOTIDE SEQUENCE [LARGE SCALE GENOMIC DNA]</scope>
    <source>
        <strain evidence="4">110S</strain>
    </source>
</reference>
<dbReference type="InterPro" id="IPR000160">
    <property type="entry name" value="GGDEF_dom"/>
</dbReference>
<dbReference type="NCBIfam" id="TIGR00254">
    <property type="entry name" value="GGDEF"/>
    <property type="match status" value="1"/>
</dbReference>
<dbReference type="RefSeq" id="WP_054491769.1">
    <property type="nucleotide sequence ID" value="NZ_BBZA01000015.1"/>
</dbReference>
<accession>A0A0M9UBJ3</accession>
<dbReference type="EMBL" id="BBZA01000015">
    <property type="protein sequence ID" value="GAP61830.1"/>
    <property type="molecule type" value="Genomic_DNA"/>
</dbReference>
<dbReference type="InterPro" id="IPR050469">
    <property type="entry name" value="Diguanylate_Cyclase"/>
</dbReference>
<evidence type="ECO:0000313" key="4">
    <source>
        <dbReference type="Proteomes" id="UP000037784"/>
    </source>
</evidence>
<dbReference type="PANTHER" id="PTHR45138:SF9">
    <property type="entry name" value="DIGUANYLATE CYCLASE DGCM-RELATED"/>
    <property type="match status" value="1"/>
</dbReference>
<sequence>MNDVRVDLLRAQIEALQQKLEFLQQGVYLDEETGVYNRRALTELGEREVQRAKRYHRPLTVIAAGLDQFERIEQVYGPNTAKTVVAETAEVLDQALRATDILGYWGDGIFILVLSETNAAGGQYVAERLVETIAEKIFVVGSARVRVTLSTGMSVYAPDEAADPTTFDVLLRRALVALEEAQSSGKGVIVVWVPTLGEEPLIEL</sequence>
<dbReference type="EMBL" id="LGKN01000005">
    <property type="protein sequence ID" value="KPL87936.1"/>
    <property type="molecule type" value="Genomic_DNA"/>
</dbReference>
<reference evidence="2 4" key="1">
    <citation type="journal article" date="2015" name="Genome Announc.">
        <title>Draft Genome Sequence of a Heterotrophic Facultative Anaerobic Thermophilic Bacterium, Ardenticatena maritima Strain 110ST.</title>
        <authorList>
            <person name="Kawaichi S."/>
            <person name="Yoshida T."/>
            <person name="Sako Y."/>
            <person name="Nakamura R."/>
        </authorList>
    </citation>
    <scope>NUCLEOTIDE SEQUENCE [LARGE SCALE GENOMIC DNA]</scope>
    <source>
        <strain evidence="2 4">110S</strain>
    </source>
</reference>
<comment type="caution">
    <text evidence="2">The sequence shown here is derived from an EMBL/GenBank/DDBJ whole genome shotgun (WGS) entry which is preliminary data.</text>
</comment>
<dbReference type="PROSITE" id="PS50887">
    <property type="entry name" value="GGDEF"/>
    <property type="match status" value="1"/>
</dbReference>
<name>A0A0M9UBJ3_9CHLR</name>
<dbReference type="STRING" id="872965.SE16_10450"/>
<gene>
    <name evidence="2" type="ORF">ARMA_0253</name>
    <name evidence="3" type="ORF">SE16_10450</name>
</gene>
<dbReference type="CDD" id="cd01949">
    <property type="entry name" value="GGDEF"/>
    <property type="match status" value="1"/>
</dbReference>
<evidence type="ECO:0000259" key="1">
    <source>
        <dbReference type="PROSITE" id="PS50887"/>
    </source>
</evidence>
<dbReference type="GO" id="GO:0052621">
    <property type="term" value="F:diguanylate cyclase activity"/>
    <property type="evidence" value="ECO:0007669"/>
    <property type="project" value="TreeGrafter"/>
</dbReference>
<dbReference type="InterPro" id="IPR029787">
    <property type="entry name" value="Nucleotide_cyclase"/>
</dbReference>
<organism evidence="2 4">
    <name type="scientific">Ardenticatena maritima</name>
    <dbReference type="NCBI Taxonomy" id="872965"/>
    <lineage>
        <taxon>Bacteria</taxon>
        <taxon>Bacillati</taxon>
        <taxon>Chloroflexota</taxon>
        <taxon>Ardenticatenia</taxon>
        <taxon>Ardenticatenales</taxon>
        <taxon>Ardenticatenaceae</taxon>
        <taxon>Ardenticatena</taxon>
    </lineage>
</organism>
<feature type="domain" description="GGDEF" evidence="1">
    <location>
        <begin position="57"/>
        <end position="194"/>
    </location>
</feature>
<evidence type="ECO:0000313" key="5">
    <source>
        <dbReference type="Proteomes" id="UP000050502"/>
    </source>
</evidence>
<keyword evidence="4" id="KW-1185">Reference proteome</keyword>
<evidence type="ECO:0000313" key="3">
    <source>
        <dbReference type="EMBL" id="KPL87936.1"/>
    </source>
</evidence>
<dbReference type="Gene3D" id="3.30.70.270">
    <property type="match status" value="1"/>
</dbReference>
<dbReference type="OrthoDB" id="9759607at2"/>